<feature type="domain" description="Rhodanese" evidence="1">
    <location>
        <begin position="2"/>
        <end position="43"/>
    </location>
</feature>
<dbReference type="PANTHER" id="PTHR43781">
    <property type="entry name" value="SACCHAROPINE DEHYDROGENASE"/>
    <property type="match status" value="1"/>
</dbReference>
<organism evidence="2 3">
    <name type="scientific">Nocardia jiangxiensis</name>
    <dbReference type="NCBI Taxonomy" id="282685"/>
    <lineage>
        <taxon>Bacteria</taxon>
        <taxon>Bacillati</taxon>
        <taxon>Actinomycetota</taxon>
        <taxon>Actinomycetes</taxon>
        <taxon>Mycobacteriales</taxon>
        <taxon>Nocardiaceae</taxon>
        <taxon>Nocardia</taxon>
    </lineage>
</organism>
<evidence type="ECO:0000313" key="2">
    <source>
        <dbReference type="EMBL" id="MFF3567727.1"/>
    </source>
</evidence>
<dbReference type="InterPro" id="IPR001763">
    <property type="entry name" value="Rhodanese-like_dom"/>
</dbReference>
<keyword evidence="3" id="KW-1185">Reference proteome</keyword>
<accession>A0ABW6RUQ2</accession>
<dbReference type="InterPro" id="IPR036291">
    <property type="entry name" value="NAD(P)-bd_dom_sf"/>
</dbReference>
<comment type="caution">
    <text evidence="2">The sequence shown here is derived from an EMBL/GenBank/DDBJ whole genome shotgun (WGS) entry which is preliminary data.</text>
</comment>
<dbReference type="RefSeq" id="WP_040831903.1">
    <property type="nucleotide sequence ID" value="NZ_JBIAQY010000002.1"/>
</dbReference>
<reference evidence="2 3" key="1">
    <citation type="submission" date="2024-10" db="EMBL/GenBank/DDBJ databases">
        <title>The Natural Products Discovery Center: Release of the First 8490 Sequenced Strains for Exploring Actinobacteria Biosynthetic Diversity.</title>
        <authorList>
            <person name="Kalkreuter E."/>
            <person name="Kautsar S.A."/>
            <person name="Yang D."/>
            <person name="Bader C.D."/>
            <person name="Teijaro C.N."/>
            <person name="Fluegel L."/>
            <person name="Davis C.M."/>
            <person name="Simpson J.R."/>
            <person name="Lauterbach L."/>
            <person name="Steele A.D."/>
            <person name="Gui C."/>
            <person name="Meng S."/>
            <person name="Li G."/>
            <person name="Viehrig K."/>
            <person name="Ye F."/>
            <person name="Su P."/>
            <person name="Kiefer A.F."/>
            <person name="Nichols A."/>
            <person name="Cepeda A.J."/>
            <person name="Yan W."/>
            <person name="Fan B."/>
            <person name="Jiang Y."/>
            <person name="Adhikari A."/>
            <person name="Zheng C.-J."/>
            <person name="Schuster L."/>
            <person name="Cowan T.M."/>
            <person name="Smanski M.J."/>
            <person name="Chevrette M.G."/>
            <person name="De Carvalho L.P.S."/>
            <person name="Shen B."/>
        </authorList>
    </citation>
    <scope>NUCLEOTIDE SEQUENCE [LARGE SCALE GENOMIC DNA]</scope>
    <source>
        <strain evidence="2 3">NPDC002593</strain>
    </source>
</reference>
<dbReference type="PROSITE" id="PS50206">
    <property type="entry name" value="RHODANESE_3"/>
    <property type="match status" value="1"/>
</dbReference>
<dbReference type="PANTHER" id="PTHR43781:SF1">
    <property type="entry name" value="SACCHAROPINE DEHYDROGENASE"/>
    <property type="match status" value="1"/>
</dbReference>
<evidence type="ECO:0000259" key="1">
    <source>
        <dbReference type="PROSITE" id="PS50206"/>
    </source>
</evidence>
<evidence type="ECO:0000313" key="3">
    <source>
        <dbReference type="Proteomes" id="UP001601992"/>
    </source>
</evidence>
<gene>
    <name evidence="2" type="ORF">ACFYXQ_08065</name>
</gene>
<dbReference type="Gene3D" id="3.40.50.720">
    <property type="entry name" value="NAD(P)-binding Rossmann-like Domain"/>
    <property type="match status" value="1"/>
</dbReference>
<dbReference type="Pfam" id="PF03435">
    <property type="entry name" value="Sacchrp_dh_NADP"/>
    <property type="match status" value="1"/>
</dbReference>
<dbReference type="SUPFAM" id="SSF51735">
    <property type="entry name" value="NAD(P)-binding Rossmann-fold domains"/>
    <property type="match status" value="1"/>
</dbReference>
<dbReference type="InterPro" id="IPR045982">
    <property type="entry name" value="DUF5938"/>
</dbReference>
<proteinExistence type="predicted"/>
<dbReference type="Pfam" id="PF19362">
    <property type="entry name" value="DUF5938"/>
    <property type="match status" value="1"/>
</dbReference>
<dbReference type="InterPro" id="IPR005097">
    <property type="entry name" value="Sacchrp_dh_NADP-bd"/>
</dbReference>
<protein>
    <submittedName>
        <fullName evidence="2">DUF5938 domain-containing protein</fullName>
    </submittedName>
</protein>
<sequence length="375" mass="40624">MPTDKPVVVYGASGYTGRLICEYLREYNIPFLAAGRDHGRVKAAVDAVPGIDTVDHEIVEVEHTTAALAEAFRGAGVVLNTVGPFARYGHEVVQACLEIGAHYTDTNGEQNWMIDAEARYGADFASRGLLLTPGLAQMYSIGEIAANICLENPGLDTLDIQVFWKGHPTVASTNTILTNAAFAKAYYLEQNEYVEWPPEEGLYTVSVPGQHELGLALPWGGTSHPVWFKNDPRVANARALGGVFNRPLMQGVPVLVAAALQQMEGKSEEEKYRIIDEQSAAIRSEMPPRENPRINTSLDSVYASGPLGRAHCVIHGNCNYKQTALLNAHAAAALVQAAPRRVGFASSCQAFGHRELLGTLRAFGLVLDPIVTVHH</sequence>
<name>A0ABW6RUQ2_9NOCA</name>
<dbReference type="Proteomes" id="UP001601992">
    <property type="component" value="Unassembled WGS sequence"/>
</dbReference>
<dbReference type="EMBL" id="JBIAQY010000002">
    <property type="protein sequence ID" value="MFF3567727.1"/>
    <property type="molecule type" value="Genomic_DNA"/>
</dbReference>